<gene>
    <name evidence="1" type="ORF">L1987_22609</name>
</gene>
<evidence type="ECO:0000313" key="1">
    <source>
        <dbReference type="EMBL" id="KAI3806695.1"/>
    </source>
</evidence>
<evidence type="ECO:0000313" key="2">
    <source>
        <dbReference type="Proteomes" id="UP001056120"/>
    </source>
</evidence>
<reference evidence="2" key="1">
    <citation type="journal article" date="2022" name="Mol. Ecol. Resour.">
        <title>The genomes of chicory, endive, great burdock and yacon provide insights into Asteraceae palaeo-polyploidization history and plant inulin production.</title>
        <authorList>
            <person name="Fan W."/>
            <person name="Wang S."/>
            <person name="Wang H."/>
            <person name="Wang A."/>
            <person name="Jiang F."/>
            <person name="Liu H."/>
            <person name="Zhao H."/>
            <person name="Xu D."/>
            <person name="Zhang Y."/>
        </authorList>
    </citation>
    <scope>NUCLEOTIDE SEQUENCE [LARGE SCALE GENOMIC DNA]</scope>
    <source>
        <strain evidence="2">cv. Yunnan</strain>
    </source>
</reference>
<dbReference type="Proteomes" id="UP001056120">
    <property type="component" value="Linkage Group LG08"/>
</dbReference>
<keyword evidence="2" id="KW-1185">Reference proteome</keyword>
<sequence length="112" mass="12204">MDREVKVISAPDKAVVALPTNEETEAPDEVNHSPNPTSTTHSEDLADSDLIATKLTKASSKVLQGCCYGGLVMLPYMVVAWEKLVLKASPMELLHVYIILHIINHVHSLCLG</sequence>
<dbReference type="EMBL" id="CM042025">
    <property type="protein sequence ID" value="KAI3806695.1"/>
    <property type="molecule type" value="Genomic_DNA"/>
</dbReference>
<reference evidence="1 2" key="2">
    <citation type="journal article" date="2022" name="Mol. Ecol. Resour.">
        <title>The genomes of chicory, endive, great burdock and yacon provide insights into Asteraceae paleo-polyploidization history and plant inulin production.</title>
        <authorList>
            <person name="Fan W."/>
            <person name="Wang S."/>
            <person name="Wang H."/>
            <person name="Wang A."/>
            <person name="Jiang F."/>
            <person name="Liu H."/>
            <person name="Zhao H."/>
            <person name="Xu D."/>
            <person name="Zhang Y."/>
        </authorList>
    </citation>
    <scope>NUCLEOTIDE SEQUENCE [LARGE SCALE GENOMIC DNA]</scope>
    <source>
        <strain evidence="2">cv. Yunnan</strain>
        <tissue evidence="1">Leaves</tissue>
    </source>
</reference>
<comment type="caution">
    <text evidence="1">The sequence shown here is derived from an EMBL/GenBank/DDBJ whole genome shotgun (WGS) entry which is preliminary data.</text>
</comment>
<protein>
    <submittedName>
        <fullName evidence="1">Uncharacterized protein</fullName>
    </submittedName>
</protein>
<organism evidence="1 2">
    <name type="scientific">Smallanthus sonchifolius</name>
    <dbReference type="NCBI Taxonomy" id="185202"/>
    <lineage>
        <taxon>Eukaryota</taxon>
        <taxon>Viridiplantae</taxon>
        <taxon>Streptophyta</taxon>
        <taxon>Embryophyta</taxon>
        <taxon>Tracheophyta</taxon>
        <taxon>Spermatophyta</taxon>
        <taxon>Magnoliopsida</taxon>
        <taxon>eudicotyledons</taxon>
        <taxon>Gunneridae</taxon>
        <taxon>Pentapetalae</taxon>
        <taxon>asterids</taxon>
        <taxon>campanulids</taxon>
        <taxon>Asterales</taxon>
        <taxon>Asteraceae</taxon>
        <taxon>Asteroideae</taxon>
        <taxon>Heliantheae alliance</taxon>
        <taxon>Millerieae</taxon>
        <taxon>Smallanthus</taxon>
    </lineage>
</organism>
<name>A0ACB9IGT5_9ASTR</name>
<accession>A0ACB9IGT5</accession>
<proteinExistence type="predicted"/>